<gene>
    <name evidence="1" type="ORF">SDC9_152039</name>
</gene>
<organism evidence="1">
    <name type="scientific">bioreactor metagenome</name>
    <dbReference type="NCBI Taxonomy" id="1076179"/>
    <lineage>
        <taxon>unclassified sequences</taxon>
        <taxon>metagenomes</taxon>
        <taxon>ecological metagenomes</taxon>
    </lineage>
</organism>
<sequence>MESRNRQDVDDAKKLERAAALRQKWILEPKNQRSSQSSFLRTKGCLHPIRHTDFPLIKQPAEGKTIRIWLNPGCLTFK</sequence>
<comment type="caution">
    <text evidence="1">The sequence shown here is derived from an EMBL/GenBank/DDBJ whole genome shotgun (WGS) entry which is preliminary data.</text>
</comment>
<dbReference type="AlphaFoldDB" id="A0A645ES00"/>
<accession>A0A645ES00</accession>
<name>A0A645ES00_9ZZZZ</name>
<dbReference type="EMBL" id="VSSQ01050714">
    <property type="protein sequence ID" value="MPN04791.1"/>
    <property type="molecule type" value="Genomic_DNA"/>
</dbReference>
<reference evidence="1" key="1">
    <citation type="submission" date="2019-08" db="EMBL/GenBank/DDBJ databases">
        <authorList>
            <person name="Kucharzyk K."/>
            <person name="Murdoch R.W."/>
            <person name="Higgins S."/>
            <person name="Loffler F."/>
        </authorList>
    </citation>
    <scope>NUCLEOTIDE SEQUENCE</scope>
</reference>
<proteinExistence type="predicted"/>
<evidence type="ECO:0000313" key="1">
    <source>
        <dbReference type="EMBL" id="MPN04791.1"/>
    </source>
</evidence>
<protein>
    <submittedName>
        <fullName evidence="1">Uncharacterized protein</fullName>
    </submittedName>
</protein>